<gene>
    <name evidence="1" type="ORF">S12H4_25027</name>
</gene>
<name>X1RT97_9ZZZZ</name>
<accession>X1RT97</accession>
<comment type="caution">
    <text evidence="1">The sequence shown here is derived from an EMBL/GenBank/DDBJ whole genome shotgun (WGS) entry which is preliminary data.</text>
</comment>
<dbReference type="EMBL" id="BARW01013819">
    <property type="protein sequence ID" value="GAI83883.1"/>
    <property type="molecule type" value="Genomic_DNA"/>
</dbReference>
<dbReference type="AlphaFoldDB" id="X1RT97"/>
<evidence type="ECO:0000313" key="1">
    <source>
        <dbReference type="EMBL" id="GAI83883.1"/>
    </source>
</evidence>
<sequence length="117" mass="13149">EKAEKSYFQPVPFIRNNFGTNTSLIMRKNGKDKTFDHSAGNFVILNPGTQYKNIPIASPVFIGYGIHEPEFGWNDYAGLDVKGKWVIVLNGIPSADAINPSFPDSLRKQYADWNILD</sequence>
<proteinExistence type="predicted"/>
<protein>
    <submittedName>
        <fullName evidence="1">Uncharacterized protein</fullName>
    </submittedName>
</protein>
<organism evidence="1">
    <name type="scientific">marine sediment metagenome</name>
    <dbReference type="NCBI Taxonomy" id="412755"/>
    <lineage>
        <taxon>unclassified sequences</taxon>
        <taxon>metagenomes</taxon>
        <taxon>ecological metagenomes</taxon>
    </lineage>
</organism>
<reference evidence="1" key="1">
    <citation type="journal article" date="2014" name="Front. Microbiol.">
        <title>High frequency of phylogenetically diverse reductive dehalogenase-homologous genes in deep subseafloor sedimentary metagenomes.</title>
        <authorList>
            <person name="Kawai M."/>
            <person name="Futagami T."/>
            <person name="Toyoda A."/>
            <person name="Takaki Y."/>
            <person name="Nishi S."/>
            <person name="Hori S."/>
            <person name="Arai W."/>
            <person name="Tsubouchi T."/>
            <person name="Morono Y."/>
            <person name="Uchiyama I."/>
            <person name="Ito T."/>
            <person name="Fujiyama A."/>
            <person name="Inagaki F."/>
            <person name="Takami H."/>
        </authorList>
    </citation>
    <scope>NUCLEOTIDE SEQUENCE</scope>
    <source>
        <strain evidence="1">Expedition CK06-06</strain>
    </source>
</reference>
<feature type="non-terminal residue" evidence="1">
    <location>
        <position position="1"/>
    </location>
</feature>
<feature type="non-terminal residue" evidence="1">
    <location>
        <position position="117"/>
    </location>
</feature>